<accession>A0A8X6KLH5</accession>
<reference evidence="2" key="1">
    <citation type="submission" date="2020-07" db="EMBL/GenBank/DDBJ databases">
        <title>Multicomponent nature underlies the extraordinary mechanical properties of spider dragline silk.</title>
        <authorList>
            <person name="Kono N."/>
            <person name="Nakamura H."/>
            <person name="Mori M."/>
            <person name="Yoshida Y."/>
            <person name="Ohtoshi R."/>
            <person name="Malay A.D."/>
            <person name="Moran D.A.P."/>
            <person name="Tomita M."/>
            <person name="Numata K."/>
            <person name="Arakawa K."/>
        </authorList>
    </citation>
    <scope>NUCLEOTIDE SEQUENCE</scope>
</reference>
<feature type="compositionally biased region" description="Polar residues" evidence="1">
    <location>
        <begin position="52"/>
        <end position="65"/>
    </location>
</feature>
<dbReference type="EMBL" id="BMAO01021695">
    <property type="protein sequence ID" value="GFQ76861.1"/>
    <property type="molecule type" value="Genomic_DNA"/>
</dbReference>
<organism evidence="2 3">
    <name type="scientific">Trichonephila clavata</name>
    <name type="common">Joro spider</name>
    <name type="synonym">Nephila clavata</name>
    <dbReference type="NCBI Taxonomy" id="2740835"/>
    <lineage>
        <taxon>Eukaryota</taxon>
        <taxon>Metazoa</taxon>
        <taxon>Ecdysozoa</taxon>
        <taxon>Arthropoda</taxon>
        <taxon>Chelicerata</taxon>
        <taxon>Arachnida</taxon>
        <taxon>Araneae</taxon>
        <taxon>Araneomorphae</taxon>
        <taxon>Entelegynae</taxon>
        <taxon>Araneoidea</taxon>
        <taxon>Nephilidae</taxon>
        <taxon>Trichonephila</taxon>
    </lineage>
</organism>
<protein>
    <submittedName>
        <fullName evidence="2">Uncharacterized protein</fullName>
    </submittedName>
</protein>
<comment type="caution">
    <text evidence="2">The sequence shown here is derived from an EMBL/GenBank/DDBJ whole genome shotgun (WGS) entry which is preliminary data.</text>
</comment>
<evidence type="ECO:0000256" key="1">
    <source>
        <dbReference type="SAM" id="MobiDB-lite"/>
    </source>
</evidence>
<proteinExistence type="predicted"/>
<feature type="region of interest" description="Disordered" evidence="1">
    <location>
        <begin position="25"/>
        <end position="65"/>
    </location>
</feature>
<keyword evidence="3" id="KW-1185">Reference proteome</keyword>
<evidence type="ECO:0000313" key="2">
    <source>
        <dbReference type="EMBL" id="GFQ76861.1"/>
    </source>
</evidence>
<dbReference type="Proteomes" id="UP000887116">
    <property type="component" value="Unassembled WGS sequence"/>
</dbReference>
<gene>
    <name evidence="2" type="ORF">TNCT_685602</name>
</gene>
<sequence length="112" mass="12538">MFSGSFSVRSPNCTLRWKRTSLKHLNDSDASSSSTGSTTKKRPLDEDGSPTAKRQSVESENSTVFDTSLRTLTQKDIQVPFLENKENFSATEDSPVEYLPLPSIFRISRAVY</sequence>
<evidence type="ECO:0000313" key="3">
    <source>
        <dbReference type="Proteomes" id="UP000887116"/>
    </source>
</evidence>
<name>A0A8X6KLH5_TRICU</name>
<dbReference type="AlphaFoldDB" id="A0A8X6KLH5"/>